<dbReference type="PROSITE" id="PS50293">
    <property type="entry name" value="TPR_REGION"/>
    <property type="match status" value="1"/>
</dbReference>
<dbReference type="PANTHER" id="PTHR45641:SF19">
    <property type="entry name" value="NEPHROCYSTIN-3"/>
    <property type="match status" value="1"/>
</dbReference>
<dbReference type="SMART" id="SM00028">
    <property type="entry name" value="TPR"/>
    <property type="match status" value="6"/>
</dbReference>
<feature type="transmembrane region" description="Helical" evidence="4">
    <location>
        <begin position="21"/>
        <end position="38"/>
    </location>
</feature>
<dbReference type="Gene3D" id="1.25.40.10">
    <property type="entry name" value="Tetratricopeptide repeat domain"/>
    <property type="match status" value="2"/>
</dbReference>
<reference evidence="6" key="1">
    <citation type="submission" date="2012-11" db="EMBL/GenBank/DDBJ databases">
        <authorList>
            <person name="Lucero-Rivera Y.E."/>
            <person name="Tovar-Ramirez D."/>
        </authorList>
    </citation>
    <scope>NUCLEOTIDE SEQUENCE [LARGE SCALE GENOMIC DNA]</scope>
    <source>
        <strain evidence="6">Araruama</strain>
    </source>
</reference>
<comment type="caution">
    <text evidence="5">The sequence shown here is derived from an EMBL/GenBank/DDBJ whole genome shotgun (WGS) entry which is preliminary data.</text>
</comment>
<name>A0A1V1P1Q7_9BACT</name>
<evidence type="ECO:0000256" key="2">
    <source>
        <dbReference type="ARBA" id="ARBA00022803"/>
    </source>
</evidence>
<keyword evidence="2 3" id="KW-0802">TPR repeat</keyword>
<keyword evidence="4" id="KW-1133">Transmembrane helix</keyword>
<feature type="non-terminal residue" evidence="5">
    <location>
        <position position="294"/>
    </location>
</feature>
<keyword evidence="1" id="KW-0677">Repeat</keyword>
<dbReference type="Pfam" id="PF13424">
    <property type="entry name" value="TPR_12"/>
    <property type="match status" value="3"/>
</dbReference>
<evidence type="ECO:0000256" key="4">
    <source>
        <dbReference type="SAM" id="Phobius"/>
    </source>
</evidence>
<proteinExistence type="predicted"/>
<dbReference type="PANTHER" id="PTHR45641">
    <property type="entry name" value="TETRATRICOPEPTIDE REPEAT PROTEIN (AFU_ORTHOLOGUE AFUA_6G03870)"/>
    <property type="match status" value="1"/>
</dbReference>
<protein>
    <submittedName>
        <fullName evidence="5">Uncharacterized protein</fullName>
    </submittedName>
</protein>
<gene>
    <name evidence="5" type="ORF">OMM_10211</name>
</gene>
<dbReference type="EMBL" id="ATBP01000846">
    <property type="protein sequence ID" value="ETR68741.1"/>
    <property type="molecule type" value="Genomic_DNA"/>
</dbReference>
<organism evidence="5 6">
    <name type="scientific">Candidatus Magnetoglobus multicellularis str. Araruama</name>
    <dbReference type="NCBI Taxonomy" id="890399"/>
    <lineage>
        <taxon>Bacteria</taxon>
        <taxon>Pseudomonadati</taxon>
        <taxon>Thermodesulfobacteriota</taxon>
        <taxon>Desulfobacteria</taxon>
        <taxon>Desulfobacterales</taxon>
        <taxon>Desulfobacteraceae</taxon>
        <taxon>Candidatus Magnetoglobus</taxon>
    </lineage>
</organism>
<evidence type="ECO:0000313" key="6">
    <source>
        <dbReference type="Proteomes" id="UP000189670"/>
    </source>
</evidence>
<dbReference type="AlphaFoldDB" id="A0A1V1P1Q7"/>
<accession>A0A1V1P1Q7</accession>
<dbReference type="PROSITE" id="PS50005">
    <property type="entry name" value="TPR"/>
    <property type="match status" value="1"/>
</dbReference>
<evidence type="ECO:0000256" key="1">
    <source>
        <dbReference type="ARBA" id="ARBA00022737"/>
    </source>
</evidence>
<keyword evidence="4" id="KW-0472">Membrane</keyword>
<sequence length="294" mass="34371">MKQANYFIKQNRTFISNRIKLINTQLILYICLCFLSLSCQPKPKTEQKTPDLNQHIKQILKNAHQHMKNKQYTKSLNAYQKVYEYYEKTCPKRCLHIQLKIADCYAMVTQSKAAENAYKQALELAKKHYGKIHKKVANVNHLMSLFYIDMGRYAKAKKCIESALGVDDFIYGPVVSPEKMDHLNTLALIFDHIGDFNKAQEIYQDIYERLKRKWGVHHLVTEAVISNLGGIYLQQKDYVKTEAFYKDALEITKKHKNESPELYARTLNNIAVLYKTIDEYSKAESFYYSALQIN</sequence>
<keyword evidence="4" id="KW-0812">Transmembrane</keyword>
<dbReference type="Proteomes" id="UP000189670">
    <property type="component" value="Unassembled WGS sequence"/>
</dbReference>
<dbReference type="InterPro" id="IPR011990">
    <property type="entry name" value="TPR-like_helical_dom_sf"/>
</dbReference>
<evidence type="ECO:0000313" key="5">
    <source>
        <dbReference type="EMBL" id="ETR68741.1"/>
    </source>
</evidence>
<dbReference type="InterPro" id="IPR019734">
    <property type="entry name" value="TPR_rpt"/>
</dbReference>
<dbReference type="SUPFAM" id="SSF48452">
    <property type="entry name" value="TPR-like"/>
    <property type="match status" value="2"/>
</dbReference>
<evidence type="ECO:0000256" key="3">
    <source>
        <dbReference type="PROSITE-ProRule" id="PRU00339"/>
    </source>
</evidence>
<feature type="repeat" description="TPR" evidence="3">
    <location>
        <begin position="222"/>
        <end position="255"/>
    </location>
</feature>